<dbReference type="InterPro" id="IPR015371">
    <property type="entry name" value="Endonuclease-VIII_DNA-bd"/>
</dbReference>
<dbReference type="VEuPathDB" id="GiardiaDB:GMRT_10849"/>
<dbReference type="SUPFAM" id="SSF81624">
    <property type="entry name" value="N-terminal domain of MutM-like DNA repair proteins"/>
    <property type="match status" value="1"/>
</dbReference>
<keyword evidence="6" id="KW-1185">Reference proteome</keyword>
<dbReference type="EMBL" id="VDLU01000003">
    <property type="protein sequence ID" value="TNJ27545.1"/>
    <property type="molecule type" value="Genomic_DNA"/>
</dbReference>
<dbReference type="GO" id="GO:0003676">
    <property type="term" value="F:nucleic acid binding"/>
    <property type="evidence" value="ECO:0007669"/>
    <property type="project" value="InterPro"/>
</dbReference>
<comment type="catalytic activity">
    <reaction evidence="1">
        <text>Hydrolysis of DNA containing ring-opened 7-methylguanine residues, releasing 2,6-diamino-4-hydroxy-5-(N-methyl)formamidopyrimidine.</text>
        <dbReference type="EC" id="3.2.2.23"/>
    </reaction>
</comment>
<reference evidence="5 6" key="1">
    <citation type="submission" date="2019-05" db="EMBL/GenBank/DDBJ databases">
        <title>The compact genome of Giardia muris reveals important steps in the evolution of intestinal protozoan parasites.</title>
        <authorList>
            <person name="Xu F."/>
            <person name="Jimenez-Gonzalez A."/>
            <person name="Einarsson E."/>
            <person name="Astvaldsson A."/>
            <person name="Peirasmaki D."/>
            <person name="Eckmann L."/>
            <person name="Andersson J.O."/>
            <person name="Svard S.G."/>
            <person name="Jerlstrom-Hultqvist J."/>
        </authorList>
    </citation>
    <scope>NUCLEOTIDE SEQUENCE [LARGE SCALE GENOMIC DNA]</scope>
    <source>
        <strain evidence="5 6">Roberts-Thomson</strain>
    </source>
</reference>
<feature type="compositionally biased region" description="Basic and acidic residues" evidence="3">
    <location>
        <begin position="338"/>
        <end position="349"/>
    </location>
</feature>
<dbReference type="OrthoDB" id="6260718at2759"/>
<protein>
    <recommendedName>
        <fullName evidence="2">DNA-formamidopyrimidine glycosylase</fullName>
        <ecNumber evidence="2">3.2.2.23</ecNumber>
    </recommendedName>
</protein>
<dbReference type="InterPro" id="IPR012319">
    <property type="entry name" value="FPG_cat"/>
</dbReference>
<evidence type="ECO:0000259" key="4">
    <source>
        <dbReference type="PROSITE" id="PS51068"/>
    </source>
</evidence>
<sequence>MPEHPEVHAFARYIANECMDMTFLRAWDACNPKPYLDTPFKVKADARGKQLRLRLTPLAKGDDEVNNEVSLIISLGLLGYVDTFLTREEALRDDGLLFLEAEDALLAFCTRSPETFRVYVGEYDFTRSPDPVYDYEAYVENFFTWMLQRSRRQIPRRTYLPVCRFLLEQRLFNGVGNYLRAEILHRLKLHPFQDVATILRPLRSYCVRRRLEAKTVEFTPDDLLEVETRCPLVPMVRKMCLEAAEVVHDPQAFGDWLQCYQKAPNSLLDSSGRKIWFYGDKELHRHVIDEGEEDETRMGRNYASELGVTNHSMLERLLTPAARFQNSLQRGTAASRPDPNREGHLHNTP</sequence>
<feature type="region of interest" description="Disordered" evidence="3">
    <location>
        <begin position="328"/>
        <end position="349"/>
    </location>
</feature>
<accession>A0A4Z1SRF0</accession>
<dbReference type="Proteomes" id="UP000315496">
    <property type="component" value="Chromosome 3"/>
</dbReference>
<evidence type="ECO:0000313" key="6">
    <source>
        <dbReference type="Proteomes" id="UP000315496"/>
    </source>
</evidence>
<keyword evidence="5" id="KW-0378">Hydrolase</keyword>
<keyword evidence="5" id="KW-0540">Nuclease</keyword>
<comment type="caution">
    <text evidence="5">The sequence shown here is derived from an EMBL/GenBank/DDBJ whole genome shotgun (WGS) entry which is preliminary data.</text>
</comment>
<dbReference type="Gene3D" id="1.10.8.50">
    <property type="match status" value="1"/>
</dbReference>
<dbReference type="Pfam" id="PF09292">
    <property type="entry name" value="Neil1-DNA_bind"/>
    <property type="match status" value="1"/>
</dbReference>
<dbReference type="AlphaFoldDB" id="A0A4Z1SRF0"/>
<dbReference type="GO" id="GO:0006284">
    <property type="term" value="P:base-excision repair"/>
    <property type="evidence" value="ECO:0007669"/>
    <property type="project" value="InterPro"/>
</dbReference>
<evidence type="ECO:0000313" key="5">
    <source>
        <dbReference type="EMBL" id="TNJ27545.1"/>
    </source>
</evidence>
<dbReference type="PANTHER" id="PTHR22993">
    <property type="entry name" value="FORMAMIDOPYRIMIDINE-DNA GLYCOSYLASE"/>
    <property type="match status" value="1"/>
</dbReference>
<dbReference type="GO" id="GO:0003906">
    <property type="term" value="F:DNA-(apurinic or apyrimidinic site) endonuclease activity"/>
    <property type="evidence" value="ECO:0007669"/>
    <property type="project" value="InterPro"/>
</dbReference>
<organism evidence="5 6">
    <name type="scientific">Giardia muris</name>
    <dbReference type="NCBI Taxonomy" id="5742"/>
    <lineage>
        <taxon>Eukaryota</taxon>
        <taxon>Metamonada</taxon>
        <taxon>Diplomonadida</taxon>
        <taxon>Hexamitidae</taxon>
        <taxon>Giardiinae</taxon>
        <taxon>Giardia</taxon>
    </lineage>
</organism>
<keyword evidence="5" id="KW-0255">Endonuclease</keyword>
<dbReference type="EC" id="3.2.2.23" evidence="2"/>
<evidence type="ECO:0000256" key="1">
    <source>
        <dbReference type="ARBA" id="ARBA00001668"/>
    </source>
</evidence>
<gene>
    <name evidence="5" type="ORF">GMRT_10849</name>
</gene>
<name>A0A4Z1SRF0_GIAMU</name>
<dbReference type="SUPFAM" id="SSF46946">
    <property type="entry name" value="S13-like H2TH domain"/>
    <property type="match status" value="1"/>
</dbReference>
<evidence type="ECO:0000256" key="2">
    <source>
        <dbReference type="ARBA" id="ARBA00012024"/>
    </source>
</evidence>
<proteinExistence type="predicted"/>
<dbReference type="InterPro" id="IPR035937">
    <property type="entry name" value="FPG_N"/>
</dbReference>
<dbReference type="InterPro" id="IPR010979">
    <property type="entry name" value="Ribosomal_uS13-like_H2TH"/>
</dbReference>
<dbReference type="GO" id="GO:0008270">
    <property type="term" value="F:zinc ion binding"/>
    <property type="evidence" value="ECO:0007669"/>
    <property type="project" value="InterPro"/>
</dbReference>
<dbReference type="GO" id="GO:0005634">
    <property type="term" value="C:nucleus"/>
    <property type="evidence" value="ECO:0007669"/>
    <property type="project" value="TreeGrafter"/>
</dbReference>
<dbReference type="Gene3D" id="3.20.190.10">
    <property type="entry name" value="MutM-like, N-terminal"/>
    <property type="match status" value="1"/>
</dbReference>
<evidence type="ECO:0000256" key="3">
    <source>
        <dbReference type="SAM" id="MobiDB-lite"/>
    </source>
</evidence>
<dbReference type="PANTHER" id="PTHR22993:SF9">
    <property type="entry name" value="FORMAMIDOPYRIMIDINE-DNA GLYCOSYLASE"/>
    <property type="match status" value="1"/>
</dbReference>
<feature type="domain" description="Formamidopyrimidine-DNA glycosylase catalytic" evidence="4">
    <location>
        <begin position="2"/>
        <end position="99"/>
    </location>
</feature>
<dbReference type="PROSITE" id="PS51068">
    <property type="entry name" value="FPG_CAT"/>
    <property type="match status" value="1"/>
</dbReference>
<dbReference type="GO" id="GO:0008534">
    <property type="term" value="F:oxidized purine nucleobase lesion DNA N-glycosylase activity"/>
    <property type="evidence" value="ECO:0007669"/>
    <property type="project" value="UniProtKB-EC"/>
</dbReference>